<evidence type="ECO:0000256" key="6">
    <source>
        <dbReference type="ARBA" id="ARBA00022989"/>
    </source>
</evidence>
<dbReference type="PROSITE" id="PS50192">
    <property type="entry name" value="T_SNARE"/>
    <property type="match status" value="1"/>
</dbReference>
<gene>
    <name evidence="15" type="ORF">FIM25_10390</name>
</gene>
<evidence type="ECO:0000313" key="15">
    <source>
        <dbReference type="EMBL" id="TYT74361.1"/>
    </source>
</evidence>
<dbReference type="Pfam" id="PF00015">
    <property type="entry name" value="MCPsignal"/>
    <property type="match status" value="1"/>
</dbReference>
<keyword evidence="7 11" id="KW-0472">Membrane</keyword>
<sequence>MVQLNRMSIGAKLMTGVTALLLMICTGMGFFSYRAAYQTLQNTTESSLTVIAEEGAKYIRVQLDSYILGIESVAQRRVIREMNWEEQQVVMENEARRLGYMTMGIVTPDGLARYPDGATAELGDRSYVKAAFTGKTVISDLIISRVINEPVMMMASPVRDNNRRIVAVLIARLDGNVLSRISGDIKYGEKGYSYIINDKGAMIAHNNRDFVMESRNFLEEGKSNPQYRRVSEMMQRMVRGERGFDEYHFMGENRLFGFVPIEGTNWFITVGALKNEVFADIHAMRLRFLLFSSGFIFLGCIAAFFFSRTIVSPIREVVSMLKDIAEGEGDLTRRLSVSTKDEIGELAAYFNAFVEKIQSLVTMIGDNIQTLASSASGLSAISTQTTQGVQSMSAKTSTAARAAEESRLNTTAVAASMEETSTNLTSVASATEEMSATIGEIASGSEKARAISHQAGIQAASVSALMHEFGQAAREIDQVSETITNISSQTNLLALNATIEAARAGEAGKGFAVVAGEIKELANQTAAATEDIKSKISGVQTSSATAIADIEKITSVISEVSEVVASIAAAIEQQTAVTREVAENIAQASTGMQDANERVSEIASSSETMAEDIRDVDETAAELKAGGQKVEESAVELSRLAGHLRELVSQFKV</sequence>
<feature type="transmembrane region" description="Helical" evidence="11">
    <location>
        <begin position="13"/>
        <end position="33"/>
    </location>
</feature>
<dbReference type="SMART" id="SM00283">
    <property type="entry name" value="MA"/>
    <property type="match status" value="1"/>
</dbReference>
<dbReference type="SUPFAM" id="SSF58104">
    <property type="entry name" value="Methyl-accepting chemotaxis protein (MCP) signaling domain"/>
    <property type="match status" value="1"/>
</dbReference>
<dbReference type="GO" id="GO:0005886">
    <property type="term" value="C:plasma membrane"/>
    <property type="evidence" value="ECO:0007669"/>
    <property type="project" value="UniProtKB-SubCell"/>
</dbReference>
<evidence type="ECO:0000259" key="12">
    <source>
        <dbReference type="PROSITE" id="PS50111"/>
    </source>
</evidence>
<comment type="subcellular location">
    <subcellularLocation>
        <location evidence="1">Cell inner membrane</location>
        <topology evidence="1">Multi-pass membrane protein</topology>
    </subcellularLocation>
</comment>
<dbReference type="Gene3D" id="3.30.450.20">
    <property type="entry name" value="PAS domain"/>
    <property type="match status" value="1"/>
</dbReference>
<keyword evidence="4" id="KW-0997">Cell inner membrane</keyword>
<keyword evidence="2" id="KW-1003">Cell membrane</keyword>
<dbReference type="Proteomes" id="UP000321899">
    <property type="component" value="Unassembled WGS sequence"/>
</dbReference>
<feature type="domain" description="T-SNARE coiled-coil homology" evidence="13">
    <location>
        <begin position="549"/>
        <end position="602"/>
    </location>
</feature>
<evidence type="ECO:0000256" key="10">
    <source>
        <dbReference type="PROSITE-ProRule" id="PRU00284"/>
    </source>
</evidence>
<dbReference type="OrthoDB" id="5759972at2"/>
<dbReference type="InterPro" id="IPR003660">
    <property type="entry name" value="HAMP_dom"/>
</dbReference>
<protein>
    <submittedName>
        <fullName evidence="15">Methyl-accepting chemotaxis protein</fullName>
    </submittedName>
</protein>
<dbReference type="RefSeq" id="WP_139448983.1">
    <property type="nucleotide sequence ID" value="NZ_VDMB01000012.1"/>
</dbReference>
<keyword evidence="3" id="KW-0145">Chemotaxis</keyword>
<evidence type="ECO:0000256" key="5">
    <source>
        <dbReference type="ARBA" id="ARBA00022692"/>
    </source>
</evidence>
<dbReference type="PROSITE" id="PS50111">
    <property type="entry name" value="CHEMOTAXIS_TRANSDUC_2"/>
    <property type="match status" value="1"/>
</dbReference>
<dbReference type="PANTHER" id="PTHR32089">
    <property type="entry name" value="METHYL-ACCEPTING CHEMOTAXIS PROTEIN MCPB"/>
    <property type="match status" value="1"/>
</dbReference>
<dbReference type="EMBL" id="VDMB01000012">
    <property type="protein sequence ID" value="TYT74361.1"/>
    <property type="molecule type" value="Genomic_DNA"/>
</dbReference>
<keyword evidence="5 11" id="KW-0812">Transmembrane</keyword>
<keyword evidence="8 10" id="KW-0807">Transducer</keyword>
<feature type="domain" description="Methyl-accepting transducer" evidence="12">
    <location>
        <begin position="388"/>
        <end position="610"/>
    </location>
</feature>
<dbReference type="AlphaFoldDB" id="A0A5S5MF59"/>
<dbReference type="SMART" id="SM00304">
    <property type="entry name" value="HAMP"/>
    <property type="match status" value="1"/>
</dbReference>
<accession>A0A5S5MF59</accession>
<keyword evidence="16" id="KW-1185">Reference proteome</keyword>
<dbReference type="InterPro" id="IPR000727">
    <property type="entry name" value="T_SNARE_dom"/>
</dbReference>
<evidence type="ECO:0000256" key="3">
    <source>
        <dbReference type="ARBA" id="ARBA00022500"/>
    </source>
</evidence>
<evidence type="ECO:0000256" key="1">
    <source>
        <dbReference type="ARBA" id="ARBA00004429"/>
    </source>
</evidence>
<evidence type="ECO:0000256" key="4">
    <source>
        <dbReference type="ARBA" id="ARBA00022519"/>
    </source>
</evidence>
<keyword evidence="6 11" id="KW-1133">Transmembrane helix</keyword>
<evidence type="ECO:0000256" key="9">
    <source>
        <dbReference type="ARBA" id="ARBA00029447"/>
    </source>
</evidence>
<evidence type="ECO:0000256" key="2">
    <source>
        <dbReference type="ARBA" id="ARBA00022475"/>
    </source>
</evidence>
<dbReference type="PROSITE" id="PS50885">
    <property type="entry name" value="HAMP"/>
    <property type="match status" value="1"/>
</dbReference>
<dbReference type="GO" id="GO:0006935">
    <property type="term" value="P:chemotaxis"/>
    <property type="evidence" value="ECO:0007669"/>
    <property type="project" value="UniProtKB-KW"/>
</dbReference>
<dbReference type="PANTHER" id="PTHR32089:SF112">
    <property type="entry name" value="LYSOZYME-LIKE PROTEIN-RELATED"/>
    <property type="match status" value="1"/>
</dbReference>
<dbReference type="Pfam" id="PF02743">
    <property type="entry name" value="dCache_1"/>
    <property type="match status" value="1"/>
</dbReference>
<dbReference type="GO" id="GO:0007165">
    <property type="term" value="P:signal transduction"/>
    <property type="evidence" value="ECO:0007669"/>
    <property type="project" value="UniProtKB-KW"/>
</dbReference>
<dbReference type="InterPro" id="IPR033479">
    <property type="entry name" value="dCache_1"/>
</dbReference>
<feature type="transmembrane region" description="Helical" evidence="11">
    <location>
        <begin position="288"/>
        <end position="306"/>
    </location>
</feature>
<organism evidence="15 16">
    <name type="scientific">Desulfobotulus mexicanus</name>
    <dbReference type="NCBI Taxonomy" id="2586642"/>
    <lineage>
        <taxon>Bacteria</taxon>
        <taxon>Pseudomonadati</taxon>
        <taxon>Thermodesulfobacteriota</taxon>
        <taxon>Desulfobacteria</taxon>
        <taxon>Desulfobacterales</taxon>
        <taxon>Desulfobacteraceae</taxon>
        <taxon>Desulfobotulus</taxon>
    </lineage>
</organism>
<evidence type="ECO:0000259" key="13">
    <source>
        <dbReference type="PROSITE" id="PS50192"/>
    </source>
</evidence>
<dbReference type="Gene3D" id="1.10.287.950">
    <property type="entry name" value="Methyl-accepting chemotaxis protein"/>
    <property type="match status" value="1"/>
</dbReference>
<evidence type="ECO:0000259" key="14">
    <source>
        <dbReference type="PROSITE" id="PS50885"/>
    </source>
</evidence>
<feature type="domain" description="HAMP" evidence="14">
    <location>
        <begin position="308"/>
        <end position="362"/>
    </location>
</feature>
<comment type="similarity">
    <text evidence="9">Belongs to the methyl-accepting chemotaxis (MCP) protein family.</text>
</comment>
<evidence type="ECO:0000313" key="16">
    <source>
        <dbReference type="Proteomes" id="UP000321899"/>
    </source>
</evidence>
<evidence type="ECO:0000256" key="11">
    <source>
        <dbReference type="SAM" id="Phobius"/>
    </source>
</evidence>
<name>A0A5S5MF59_9BACT</name>
<dbReference type="CDD" id="cd12912">
    <property type="entry name" value="PDC2_MCP_like"/>
    <property type="match status" value="1"/>
</dbReference>
<reference evidence="15 16" key="1">
    <citation type="submission" date="2019-06" db="EMBL/GenBank/DDBJ databases">
        <title>Desulfobotulus mexicanus sp. nov., a novel sulfate-reducing bacterium isolated from the sediment of an alkaline crater lake in Mexico.</title>
        <authorList>
            <person name="Hirschler-Rea A."/>
        </authorList>
    </citation>
    <scope>NUCLEOTIDE SEQUENCE [LARGE SCALE GENOMIC DNA]</scope>
    <source>
        <strain evidence="15 16">PAR22N</strain>
    </source>
</reference>
<dbReference type="InterPro" id="IPR004089">
    <property type="entry name" value="MCPsignal_dom"/>
</dbReference>
<dbReference type="CDD" id="cd06225">
    <property type="entry name" value="HAMP"/>
    <property type="match status" value="1"/>
</dbReference>
<evidence type="ECO:0000256" key="7">
    <source>
        <dbReference type="ARBA" id="ARBA00023136"/>
    </source>
</evidence>
<proteinExistence type="inferred from homology"/>
<dbReference type="CDD" id="cd12914">
    <property type="entry name" value="PDC1_DGC_like"/>
    <property type="match status" value="1"/>
</dbReference>
<comment type="caution">
    <text evidence="15">The sequence shown here is derived from an EMBL/GenBank/DDBJ whole genome shotgun (WGS) entry which is preliminary data.</text>
</comment>
<dbReference type="Pfam" id="PF00672">
    <property type="entry name" value="HAMP"/>
    <property type="match status" value="1"/>
</dbReference>
<evidence type="ECO:0000256" key="8">
    <source>
        <dbReference type="ARBA" id="ARBA00023224"/>
    </source>
</evidence>